<dbReference type="RefSeq" id="WP_192755543.1">
    <property type="nucleotide sequence ID" value="NZ_BAABJL010000194.1"/>
</dbReference>
<feature type="binding site" evidence="3">
    <location>
        <position position="195"/>
    </location>
    <ligand>
        <name>a divalent metal cation</name>
        <dbReference type="ChEBI" id="CHEBI:60240"/>
    </ligand>
</feature>
<evidence type="ECO:0000313" key="5">
    <source>
        <dbReference type="EMBL" id="MBE1612506.1"/>
    </source>
</evidence>
<reference evidence="5" key="1">
    <citation type="submission" date="2020-10" db="EMBL/GenBank/DDBJ databases">
        <title>Sequencing the genomes of 1000 actinobacteria strains.</title>
        <authorList>
            <person name="Klenk H.-P."/>
        </authorList>
    </citation>
    <scope>NUCLEOTIDE SEQUENCE</scope>
    <source>
        <strain evidence="5">DSM 45354</strain>
    </source>
</reference>
<evidence type="ECO:0000259" key="4">
    <source>
        <dbReference type="Pfam" id="PF08450"/>
    </source>
</evidence>
<proteinExistence type="inferred from homology"/>
<dbReference type="Gene3D" id="2.120.10.30">
    <property type="entry name" value="TolB, C-terminal domain"/>
    <property type="match status" value="1"/>
</dbReference>
<organism evidence="5 6">
    <name type="scientific">Actinopolymorpha pittospori</name>
    <dbReference type="NCBI Taxonomy" id="648752"/>
    <lineage>
        <taxon>Bacteria</taxon>
        <taxon>Bacillati</taxon>
        <taxon>Actinomycetota</taxon>
        <taxon>Actinomycetes</taxon>
        <taxon>Propionibacteriales</taxon>
        <taxon>Actinopolymorphaceae</taxon>
        <taxon>Actinopolymorpha</taxon>
    </lineage>
</organism>
<sequence>MDAEQVTPPHAQHGEGPVWHESWGGLRFVDMLVGDILTVDVSSGDVERLHVGEVAAAFRPRAAGGMIVAIERGFATVDADGNVESLGELWSDPGVRMNEGGCDPHGRFYCGSMAYKGSPGAGSVYCLDTDRNVSTILPEVTVSNGLAWSPDHKLAYYIDTATHRIDVLDYDASTGLVADSRRPLVEIPSEDGGPDGMTVDAEGYLWVAMWGGSAVRRYSPTGALDGVVELPASKVTACTFGGPNLDELYITTSRQGLSDDEQPLAGAVFRARPGVRGLPALAFAG</sequence>
<evidence type="ECO:0000313" key="6">
    <source>
        <dbReference type="Proteomes" id="UP000638648"/>
    </source>
</evidence>
<evidence type="ECO:0000256" key="3">
    <source>
        <dbReference type="PIRSR" id="PIRSR605511-2"/>
    </source>
</evidence>
<comment type="caution">
    <text evidence="5">The sequence shown here is derived from an EMBL/GenBank/DDBJ whole genome shotgun (WGS) entry which is preliminary data.</text>
</comment>
<dbReference type="GO" id="GO:0005509">
    <property type="term" value="F:calcium ion binding"/>
    <property type="evidence" value="ECO:0007669"/>
    <property type="project" value="TreeGrafter"/>
</dbReference>
<dbReference type="GO" id="GO:0019853">
    <property type="term" value="P:L-ascorbic acid biosynthetic process"/>
    <property type="evidence" value="ECO:0007669"/>
    <property type="project" value="TreeGrafter"/>
</dbReference>
<dbReference type="Pfam" id="PF08450">
    <property type="entry name" value="SGL"/>
    <property type="match status" value="1"/>
</dbReference>
<dbReference type="PANTHER" id="PTHR10907">
    <property type="entry name" value="REGUCALCIN"/>
    <property type="match status" value="1"/>
</dbReference>
<comment type="cofactor">
    <cofactor evidence="3">
        <name>Zn(2+)</name>
        <dbReference type="ChEBI" id="CHEBI:29105"/>
    </cofactor>
    <text evidence="3">Binds 1 divalent metal cation per subunit.</text>
</comment>
<evidence type="ECO:0000256" key="2">
    <source>
        <dbReference type="PIRSR" id="PIRSR605511-1"/>
    </source>
</evidence>
<keyword evidence="6" id="KW-1185">Reference proteome</keyword>
<feature type="binding site" evidence="3">
    <location>
        <position position="96"/>
    </location>
    <ligand>
        <name>substrate</name>
    </ligand>
</feature>
<dbReference type="EMBL" id="JADBEM010000001">
    <property type="protein sequence ID" value="MBE1612506.1"/>
    <property type="molecule type" value="Genomic_DNA"/>
</dbReference>
<dbReference type="Proteomes" id="UP000638648">
    <property type="component" value="Unassembled WGS sequence"/>
</dbReference>
<protein>
    <submittedName>
        <fullName evidence="5">Sugar lactone lactonase YvrE</fullName>
    </submittedName>
</protein>
<feature type="active site" description="Proton donor/acceptor" evidence="2">
    <location>
        <position position="195"/>
    </location>
</feature>
<dbReference type="SUPFAM" id="SSF63829">
    <property type="entry name" value="Calcium-dependent phosphotriesterase"/>
    <property type="match status" value="1"/>
</dbReference>
<dbReference type="PANTHER" id="PTHR10907:SF47">
    <property type="entry name" value="REGUCALCIN"/>
    <property type="match status" value="1"/>
</dbReference>
<gene>
    <name evidence="5" type="ORF">HEB94_009354</name>
</gene>
<dbReference type="InterPro" id="IPR011042">
    <property type="entry name" value="6-blade_b-propeller_TolB-like"/>
</dbReference>
<dbReference type="InterPro" id="IPR013658">
    <property type="entry name" value="SGL"/>
</dbReference>
<accession>A0A927N517</accession>
<dbReference type="PRINTS" id="PR01790">
    <property type="entry name" value="SMP30FAMILY"/>
</dbReference>
<dbReference type="InterPro" id="IPR005511">
    <property type="entry name" value="SMP-30"/>
</dbReference>
<feature type="binding site" evidence="3">
    <location>
        <position position="144"/>
    </location>
    <ligand>
        <name>a divalent metal cation</name>
        <dbReference type="ChEBI" id="CHEBI:60240"/>
    </ligand>
</feature>
<feature type="binding site" evidence="3">
    <location>
        <position position="15"/>
    </location>
    <ligand>
        <name>a divalent metal cation</name>
        <dbReference type="ChEBI" id="CHEBI:60240"/>
    </ligand>
</feature>
<dbReference type="AlphaFoldDB" id="A0A927N517"/>
<keyword evidence="3" id="KW-0862">Zinc</keyword>
<feature type="binding site" evidence="3">
    <location>
        <position position="98"/>
    </location>
    <ligand>
        <name>substrate</name>
    </ligand>
</feature>
<name>A0A927N517_9ACTN</name>
<comment type="similarity">
    <text evidence="1">Belongs to the SMP-30/CGR1 family.</text>
</comment>
<keyword evidence="3" id="KW-0479">Metal-binding</keyword>
<feature type="domain" description="SMP-30/Gluconolactonase/LRE-like region" evidence="4">
    <location>
        <begin position="14"/>
        <end position="253"/>
    </location>
</feature>
<evidence type="ECO:0000256" key="1">
    <source>
        <dbReference type="ARBA" id="ARBA00008853"/>
    </source>
</evidence>
<dbReference type="GO" id="GO:0004341">
    <property type="term" value="F:gluconolactonase activity"/>
    <property type="evidence" value="ECO:0007669"/>
    <property type="project" value="TreeGrafter"/>
</dbReference>